<dbReference type="InterPro" id="IPR032795">
    <property type="entry name" value="DUF3741-assoc"/>
</dbReference>
<feature type="region of interest" description="Disordered" evidence="1">
    <location>
        <begin position="169"/>
        <end position="231"/>
    </location>
</feature>
<feature type="compositionally biased region" description="Polar residues" evidence="1">
    <location>
        <begin position="519"/>
        <end position="550"/>
    </location>
</feature>
<dbReference type="AlphaFoldDB" id="A0A061FZR8"/>
<feature type="compositionally biased region" description="Low complexity" evidence="1">
    <location>
        <begin position="97"/>
        <end position="109"/>
    </location>
</feature>
<dbReference type="eggNOG" id="ENOG502RST5">
    <property type="taxonomic scope" value="Eukaryota"/>
</dbReference>
<dbReference type="Pfam" id="PF14309">
    <property type="entry name" value="DUF4378"/>
    <property type="match status" value="1"/>
</dbReference>
<dbReference type="FunCoup" id="A0A061FZR8">
    <property type="interactions" value="337"/>
</dbReference>
<feature type="region of interest" description="Disordered" evidence="1">
    <location>
        <begin position="481"/>
        <end position="550"/>
    </location>
</feature>
<reference evidence="4 5" key="1">
    <citation type="journal article" date="2013" name="Genome Biol.">
        <title>The genome sequence of the most widely cultivated cacao type and its use to identify candidate genes regulating pod color.</title>
        <authorList>
            <person name="Motamayor J.C."/>
            <person name="Mockaitis K."/>
            <person name="Schmutz J."/>
            <person name="Haiminen N."/>
            <person name="Iii D.L."/>
            <person name="Cornejo O."/>
            <person name="Findley S.D."/>
            <person name="Zheng P."/>
            <person name="Utro F."/>
            <person name="Royaert S."/>
            <person name="Saski C."/>
            <person name="Jenkins J."/>
            <person name="Podicheti R."/>
            <person name="Zhao M."/>
            <person name="Scheffler B.E."/>
            <person name="Stack J.C."/>
            <person name="Feltus F.A."/>
            <person name="Mustiga G.M."/>
            <person name="Amores F."/>
            <person name="Phillips W."/>
            <person name="Marelli J.P."/>
            <person name="May G.D."/>
            <person name="Shapiro H."/>
            <person name="Ma J."/>
            <person name="Bustamante C.D."/>
            <person name="Schnell R.J."/>
            <person name="Main D."/>
            <person name="Gilbert D."/>
            <person name="Parida L."/>
            <person name="Kuhn D.N."/>
        </authorList>
    </citation>
    <scope>NUCLEOTIDE SEQUENCE [LARGE SCALE GENOMIC DNA]</scope>
    <source>
        <strain evidence="5">cv. Matina 1-6</strain>
    </source>
</reference>
<proteinExistence type="predicted"/>
<keyword evidence="5" id="KW-1185">Reference proteome</keyword>
<dbReference type="InterPro" id="IPR025486">
    <property type="entry name" value="DUF4378"/>
</dbReference>
<feature type="region of interest" description="Disordered" evidence="1">
    <location>
        <begin position="418"/>
        <end position="453"/>
    </location>
</feature>
<evidence type="ECO:0000259" key="2">
    <source>
        <dbReference type="Pfam" id="PF14309"/>
    </source>
</evidence>
<organism evidence="4 5">
    <name type="scientific">Theobroma cacao</name>
    <name type="common">Cacao</name>
    <name type="synonym">Cocoa</name>
    <dbReference type="NCBI Taxonomy" id="3641"/>
    <lineage>
        <taxon>Eukaryota</taxon>
        <taxon>Viridiplantae</taxon>
        <taxon>Streptophyta</taxon>
        <taxon>Embryophyta</taxon>
        <taxon>Tracheophyta</taxon>
        <taxon>Spermatophyta</taxon>
        <taxon>Magnoliopsida</taxon>
        <taxon>eudicotyledons</taxon>
        <taxon>Gunneridae</taxon>
        <taxon>Pentapetalae</taxon>
        <taxon>rosids</taxon>
        <taxon>malvids</taxon>
        <taxon>Malvales</taxon>
        <taxon>Malvaceae</taxon>
        <taxon>Byttnerioideae</taxon>
        <taxon>Theobroma</taxon>
    </lineage>
</organism>
<dbReference type="HOGENOM" id="CLU_024167_0_0_1"/>
<dbReference type="PANTHER" id="PTHR37751">
    <property type="entry name" value="LOW PROTEIN: M-PHASE INDUCER PHOSPHATASE-LIKE PROTEIN"/>
    <property type="match status" value="1"/>
</dbReference>
<evidence type="ECO:0000313" key="5">
    <source>
        <dbReference type="Proteomes" id="UP000026915"/>
    </source>
</evidence>
<dbReference type="Proteomes" id="UP000026915">
    <property type="component" value="Chromosome 3"/>
</dbReference>
<accession>A0A061FZR8</accession>
<feature type="compositionally biased region" description="Low complexity" evidence="1">
    <location>
        <begin position="8"/>
        <end position="21"/>
    </location>
</feature>
<evidence type="ECO:0000256" key="1">
    <source>
        <dbReference type="SAM" id="MobiDB-lite"/>
    </source>
</evidence>
<evidence type="ECO:0000259" key="3">
    <source>
        <dbReference type="Pfam" id="PF14383"/>
    </source>
</evidence>
<feature type="domain" description="DUF4378" evidence="2">
    <location>
        <begin position="554"/>
        <end position="729"/>
    </location>
</feature>
<protein>
    <recommendedName>
        <fullName evidence="6">AGAMOUS-like 20</fullName>
    </recommendedName>
</protein>
<dbReference type="Pfam" id="PF14383">
    <property type="entry name" value="VARLMGL"/>
    <property type="match status" value="1"/>
</dbReference>
<dbReference type="STRING" id="3641.A0A061FZR8"/>
<dbReference type="EMBL" id="CM001881">
    <property type="protein sequence ID" value="EOY23040.1"/>
    <property type="molecule type" value="Genomic_DNA"/>
</dbReference>
<feature type="region of interest" description="Disordered" evidence="1">
    <location>
        <begin position="1"/>
        <end position="33"/>
    </location>
</feature>
<sequence>MGRDWYWGTGAKTSSNSNSSKRASDRDSGGQTTPSGCISAVFHLFDFHHFQFPLNHQTSSSSCSCFKPDSFLSPGHTTALKGAEAPRNSLESEEEGSTSASASASFTSTSKEEEILNIPMGIQIKTSGDTRSKVGAPNNDTSSEISCSPGTKTPTLVARLMGLDLLPESRSPSFSSAPHFQAKSHLNHHIRSPKPLQSKRTSHRNSLDGEIRGTRSLPETPRISSARRSDVDHHHRLSLQINKENMSASEELVISRLSSLKRKELKHEDENRSPGHYARQIVKQVKESVSRKVGMDITNSVRNREQAREELVSQFKYKKISRALTKVGDDSSPGKHSTPSCSPRLRFLESKSKPVINSTTKDHNLQPPESSFSSPPEINILPQPIRVLPKPKLQTVEEERDEHHKQQQQLLPRAVSKCKKGSSEKFGSRLKKPQQTSDIIRNKQEEPFVRPSAANRVNIPDKKCRKTPLSNDLLSMTVPTLLPVKKDPSPPATKIPQKQVLDAQRPKRSSQLSSCSSQMYNKQEATQVHVSRNNNGDKCNDATTPTSTTGNDAEYEYIARILGRTGLNKDTPVSFTSWFSPSHPLDPSIFYYLEHFTTCSTAILSNNNNNNNNRTKSSQLSHRCNRKLLFHLVDEILIEILKPYFNMKPWVTTVGHDVSHMDGSQLKDILCSKIRSFPRADCRVLEDIDALIDKDLPEMKVQSVTAYEEEGEGIVTEIEKDILEALVHETAADFGVRV</sequence>
<feature type="compositionally biased region" description="Low complexity" evidence="1">
    <location>
        <begin position="509"/>
        <end position="518"/>
    </location>
</feature>
<evidence type="ECO:0000313" key="4">
    <source>
        <dbReference type="EMBL" id="EOY23040.1"/>
    </source>
</evidence>
<feature type="region of interest" description="Disordered" evidence="1">
    <location>
        <begin position="77"/>
        <end position="151"/>
    </location>
</feature>
<feature type="compositionally biased region" description="Polar residues" evidence="1">
    <location>
        <begin position="138"/>
        <end position="151"/>
    </location>
</feature>
<feature type="region of interest" description="Disordered" evidence="1">
    <location>
        <begin position="326"/>
        <end position="379"/>
    </location>
</feature>
<feature type="compositionally biased region" description="Low complexity" evidence="1">
    <location>
        <begin position="367"/>
        <end position="377"/>
    </location>
</feature>
<dbReference type="Gramene" id="EOY23040">
    <property type="protein sequence ID" value="EOY23040"/>
    <property type="gene ID" value="TCM_015048"/>
</dbReference>
<dbReference type="PANTHER" id="PTHR37751:SF1">
    <property type="entry name" value="LOW PROTEIN: M-PHASE INDUCER PHOSPHATASE-LIKE PROTEIN"/>
    <property type="match status" value="1"/>
</dbReference>
<feature type="domain" description="DUF3741" evidence="3">
    <location>
        <begin position="142"/>
        <end position="171"/>
    </location>
</feature>
<dbReference type="OMA" id="FHYLELF"/>
<gene>
    <name evidence="4" type="ORF">TCM_015048</name>
</gene>
<evidence type="ECO:0008006" key="6">
    <source>
        <dbReference type="Google" id="ProtNLM"/>
    </source>
</evidence>
<name>A0A061FZR8_THECC</name>
<dbReference type="InParanoid" id="A0A061FZR8"/>